<sequence>MKRYWTFLRHRGAVTRRSTLSDKRPTRERAGFLVRLLRDRAANTLIIVAASLIPLTAMAGSAIDIGRMYAVKSRLQQACDAGVLAGRKFMKVDGTNTLDQNAATQAQQFFKNNFQAGWIATTNPVFSPVKTSDQQVSGTASVTVPMSITKIIDAKDATVTVSCMARYDISDTDVIFVLDTTGSMACRPEDTDAQCNAYVQANPAVSYTRPSDSYAMPGYSAQNGFGVPETTAGNGSRIKALRQAVKDFYSTVASSVDANTRVRYGFVSYTSIINAGKAIYDVNPAYLIGNSAGETVNYQTRVVTGEYEISRQTDGQKNNKSQQGCTSSAPAPQRDPARTSANQYPFRPSDGRATLVTQEWDAFQGCSTVTRTLGPVWTYGQYPQDVSQFIKGGTVSDPTYVKATATAWDGCIEERQTQSGTTSFNASAYDLDPSLIPTANAATRWRPAWPAVSWARYNYRSTATQTSNDETFFPYRAAVNLGSDDQRDSGFYSCGKPIRRLKEMSSADIANYVDAADFKPLGGTYHDTGMIWGVRLLAPNGIFAADNTGRTGQPLPKKVIVFLTDGDMAPSQNIYGQYGIEYYDQRVSGGASSPSLKDFHNARFLYECAQASQLKIDVWTVAIGANTTNELTQCASSPAQALYTTTGSGLSALFQKIAKQVAMLRLQQ</sequence>
<organism evidence="4 5">
    <name type="scientific">Sphingomonas palmae</name>
    <dbReference type="NCBI Taxonomy" id="1855283"/>
    <lineage>
        <taxon>Bacteria</taxon>
        <taxon>Pseudomonadati</taxon>
        <taxon>Pseudomonadota</taxon>
        <taxon>Alphaproteobacteria</taxon>
        <taxon>Sphingomonadales</taxon>
        <taxon>Sphingomonadaceae</taxon>
        <taxon>Sphingomonas</taxon>
    </lineage>
</organism>
<dbReference type="STRING" id="1855283.SAMN05216382_0393"/>
<accession>A0A1H7H267</accession>
<dbReference type="AlphaFoldDB" id="A0A1H7H267"/>
<keyword evidence="5" id="KW-1185">Reference proteome</keyword>
<dbReference type="InterPro" id="IPR028087">
    <property type="entry name" value="Tad_N"/>
</dbReference>
<dbReference type="Pfam" id="PF13400">
    <property type="entry name" value="Tad"/>
    <property type="match status" value="1"/>
</dbReference>
<evidence type="ECO:0000313" key="5">
    <source>
        <dbReference type="Proteomes" id="UP000199214"/>
    </source>
</evidence>
<keyword evidence="2" id="KW-0472">Membrane</keyword>
<dbReference type="SUPFAM" id="SSF53300">
    <property type="entry name" value="vWA-like"/>
    <property type="match status" value="1"/>
</dbReference>
<feature type="domain" description="Ig-like" evidence="3">
    <location>
        <begin position="398"/>
        <end position="494"/>
    </location>
</feature>
<dbReference type="InterPro" id="IPR007110">
    <property type="entry name" value="Ig-like_dom"/>
</dbReference>
<feature type="transmembrane region" description="Helical" evidence="2">
    <location>
        <begin position="45"/>
        <end position="63"/>
    </location>
</feature>
<keyword evidence="2" id="KW-1133">Transmembrane helix</keyword>
<dbReference type="Gene3D" id="3.40.50.410">
    <property type="entry name" value="von Willebrand factor, type A domain"/>
    <property type="match status" value="2"/>
</dbReference>
<name>A0A1H7H267_9SPHN</name>
<evidence type="ECO:0000259" key="3">
    <source>
        <dbReference type="PROSITE" id="PS50835"/>
    </source>
</evidence>
<feature type="compositionally biased region" description="Polar residues" evidence="1">
    <location>
        <begin position="310"/>
        <end position="330"/>
    </location>
</feature>
<dbReference type="Proteomes" id="UP000199214">
    <property type="component" value="Unassembled WGS sequence"/>
</dbReference>
<keyword evidence="2" id="KW-0812">Transmembrane</keyword>
<evidence type="ECO:0000313" key="4">
    <source>
        <dbReference type="EMBL" id="SEK43020.1"/>
    </source>
</evidence>
<dbReference type="EMBL" id="FNZZ01000001">
    <property type="protein sequence ID" value="SEK43020.1"/>
    <property type="molecule type" value="Genomic_DNA"/>
</dbReference>
<reference evidence="5" key="1">
    <citation type="submission" date="2016-10" db="EMBL/GenBank/DDBJ databases">
        <authorList>
            <person name="Varghese N."/>
            <person name="Submissions S."/>
        </authorList>
    </citation>
    <scope>NUCLEOTIDE SEQUENCE [LARGE SCALE GENOMIC DNA]</scope>
    <source>
        <strain evidence="5">JS21-1</strain>
    </source>
</reference>
<dbReference type="InterPro" id="IPR036465">
    <property type="entry name" value="vWFA_dom_sf"/>
</dbReference>
<evidence type="ECO:0000256" key="1">
    <source>
        <dbReference type="SAM" id="MobiDB-lite"/>
    </source>
</evidence>
<proteinExistence type="predicted"/>
<evidence type="ECO:0000256" key="2">
    <source>
        <dbReference type="SAM" id="Phobius"/>
    </source>
</evidence>
<protein>
    <submittedName>
        <fullName evidence="4">Flp pilus assembly protein TadG</fullName>
    </submittedName>
</protein>
<feature type="region of interest" description="Disordered" evidence="1">
    <location>
        <begin position="309"/>
        <end position="347"/>
    </location>
</feature>
<gene>
    <name evidence="4" type="ORF">SAMN05216382_0393</name>
</gene>
<dbReference type="PROSITE" id="PS50835">
    <property type="entry name" value="IG_LIKE"/>
    <property type="match status" value="1"/>
</dbReference>